<keyword evidence="3" id="KW-1185">Reference proteome</keyword>
<dbReference type="Gramene" id="Psat07G0670000-T1">
    <property type="protein sequence ID" value="KAI5392010.1"/>
    <property type="gene ID" value="KIW84_076700"/>
</dbReference>
<dbReference type="EMBL" id="JAMSHJ010000007">
    <property type="protein sequence ID" value="KAI5392010.1"/>
    <property type="molecule type" value="Genomic_DNA"/>
</dbReference>
<name>A0A9D4VXJ2_PEA</name>
<protein>
    <recommendedName>
        <fullName evidence="4">Retrotransposon gag domain-containing protein</fullName>
    </recommendedName>
</protein>
<comment type="caution">
    <text evidence="2">The sequence shown here is derived from an EMBL/GenBank/DDBJ whole genome shotgun (WGS) entry which is preliminary data.</text>
</comment>
<reference evidence="2 3" key="1">
    <citation type="journal article" date="2022" name="Nat. Genet.">
        <title>Improved pea reference genome and pan-genome highlight genomic features and evolutionary characteristics.</title>
        <authorList>
            <person name="Yang T."/>
            <person name="Liu R."/>
            <person name="Luo Y."/>
            <person name="Hu S."/>
            <person name="Wang D."/>
            <person name="Wang C."/>
            <person name="Pandey M.K."/>
            <person name="Ge S."/>
            <person name="Xu Q."/>
            <person name="Li N."/>
            <person name="Li G."/>
            <person name="Huang Y."/>
            <person name="Saxena R.K."/>
            <person name="Ji Y."/>
            <person name="Li M."/>
            <person name="Yan X."/>
            <person name="He Y."/>
            <person name="Liu Y."/>
            <person name="Wang X."/>
            <person name="Xiang C."/>
            <person name="Varshney R.K."/>
            <person name="Ding H."/>
            <person name="Gao S."/>
            <person name="Zong X."/>
        </authorList>
    </citation>
    <scope>NUCLEOTIDE SEQUENCE [LARGE SCALE GENOMIC DNA]</scope>
    <source>
        <strain evidence="2 3">cv. Zhongwan 6</strain>
    </source>
</reference>
<organism evidence="2 3">
    <name type="scientific">Pisum sativum</name>
    <name type="common">Garden pea</name>
    <name type="synonym">Lathyrus oleraceus</name>
    <dbReference type="NCBI Taxonomy" id="3888"/>
    <lineage>
        <taxon>Eukaryota</taxon>
        <taxon>Viridiplantae</taxon>
        <taxon>Streptophyta</taxon>
        <taxon>Embryophyta</taxon>
        <taxon>Tracheophyta</taxon>
        <taxon>Spermatophyta</taxon>
        <taxon>Magnoliopsida</taxon>
        <taxon>eudicotyledons</taxon>
        <taxon>Gunneridae</taxon>
        <taxon>Pentapetalae</taxon>
        <taxon>rosids</taxon>
        <taxon>fabids</taxon>
        <taxon>Fabales</taxon>
        <taxon>Fabaceae</taxon>
        <taxon>Papilionoideae</taxon>
        <taxon>50 kb inversion clade</taxon>
        <taxon>NPAAA clade</taxon>
        <taxon>Hologalegina</taxon>
        <taxon>IRL clade</taxon>
        <taxon>Fabeae</taxon>
        <taxon>Lathyrus</taxon>
    </lineage>
</organism>
<dbReference type="PANTHER" id="PTHR34222">
    <property type="entry name" value="GAG_PRE-INTEGRS DOMAIN-CONTAINING PROTEIN"/>
    <property type="match status" value="1"/>
</dbReference>
<gene>
    <name evidence="2" type="ORF">KIW84_076700</name>
</gene>
<feature type="compositionally biased region" description="Polar residues" evidence="1">
    <location>
        <begin position="96"/>
        <end position="114"/>
    </location>
</feature>
<dbReference type="AlphaFoldDB" id="A0A9D4VXJ2"/>
<proteinExistence type="predicted"/>
<evidence type="ECO:0000256" key="1">
    <source>
        <dbReference type="SAM" id="MobiDB-lite"/>
    </source>
</evidence>
<sequence length="149" mass="16702">MQGTLSVSDYFTQLKVYWDELESYRPVLPCSCTIPCLNEKFSSSKSRIMMMTPFLDIDHAFSIMIQQERGLTSLSSLDLPSDDTIAPTAISQVNSTQNNGGNRYWNPNSKGRTSSSRHNKACTHCGRTSHTVETCFVKHGYPPGFKNKP</sequence>
<dbReference type="Proteomes" id="UP001058974">
    <property type="component" value="Chromosome 7"/>
</dbReference>
<evidence type="ECO:0008006" key="4">
    <source>
        <dbReference type="Google" id="ProtNLM"/>
    </source>
</evidence>
<dbReference type="PANTHER" id="PTHR34222:SF99">
    <property type="entry name" value="PROTEIN, PUTATIVE-RELATED"/>
    <property type="match status" value="1"/>
</dbReference>
<evidence type="ECO:0000313" key="2">
    <source>
        <dbReference type="EMBL" id="KAI5392010.1"/>
    </source>
</evidence>
<accession>A0A9D4VXJ2</accession>
<feature type="region of interest" description="Disordered" evidence="1">
    <location>
        <begin position="96"/>
        <end position="118"/>
    </location>
</feature>
<evidence type="ECO:0000313" key="3">
    <source>
        <dbReference type="Proteomes" id="UP001058974"/>
    </source>
</evidence>